<reference evidence="4" key="2">
    <citation type="submission" date="2010-01" db="EMBL/GenBank/DDBJ databases">
        <title>The complete genome of Conexibacter woesei DSM 14684.</title>
        <authorList>
            <consortium name="US DOE Joint Genome Institute (JGI-PGF)"/>
            <person name="Lucas S."/>
            <person name="Copeland A."/>
            <person name="Lapidus A."/>
            <person name="Glavina del Rio T."/>
            <person name="Dalin E."/>
            <person name="Tice H."/>
            <person name="Bruce D."/>
            <person name="Goodwin L."/>
            <person name="Pitluck S."/>
            <person name="Kyrpides N."/>
            <person name="Mavromatis K."/>
            <person name="Ivanova N."/>
            <person name="Mikhailova N."/>
            <person name="Chertkov O."/>
            <person name="Brettin T."/>
            <person name="Detter J.C."/>
            <person name="Han C."/>
            <person name="Larimer F."/>
            <person name="Land M."/>
            <person name="Hauser L."/>
            <person name="Markowitz V."/>
            <person name="Cheng J.-F."/>
            <person name="Hugenholtz P."/>
            <person name="Woyke T."/>
            <person name="Wu D."/>
            <person name="Pukall R."/>
            <person name="Steenblock K."/>
            <person name="Schneider S."/>
            <person name="Klenk H.-P."/>
            <person name="Eisen J.A."/>
        </authorList>
    </citation>
    <scope>NUCLEOTIDE SEQUENCE [LARGE SCALE GENOMIC DNA]</scope>
    <source>
        <strain evidence="4">DSM 14684 / CIP 108061 / JCM 11494 / NBRC 100937 / ID131577</strain>
    </source>
</reference>
<evidence type="ECO:0000259" key="2">
    <source>
        <dbReference type="Pfam" id="PF01425"/>
    </source>
</evidence>
<dbReference type="InterPro" id="IPR036928">
    <property type="entry name" value="AS_sf"/>
</dbReference>
<dbReference type="PANTHER" id="PTHR11895">
    <property type="entry name" value="TRANSAMIDASE"/>
    <property type="match status" value="1"/>
</dbReference>
<feature type="domain" description="Amidase" evidence="2">
    <location>
        <begin position="28"/>
        <end position="396"/>
    </location>
</feature>
<reference evidence="3 4" key="1">
    <citation type="journal article" date="2010" name="Stand. Genomic Sci.">
        <title>Complete genome sequence of Conexibacter woesei type strain (ID131577).</title>
        <authorList>
            <person name="Pukall R."/>
            <person name="Lapidus A."/>
            <person name="Glavina Del Rio T."/>
            <person name="Copeland A."/>
            <person name="Tice H."/>
            <person name="Cheng J.-F."/>
            <person name="Lucas S."/>
            <person name="Chen F."/>
            <person name="Nolan M."/>
            <person name="Bruce D."/>
            <person name="Goodwin L."/>
            <person name="Pitluck S."/>
            <person name="Mavromatis K."/>
            <person name="Ivanova N."/>
            <person name="Ovchinnikova G."/>
            <person name="Pati A."/>
            <person name="Chen A."/>
            <person name="Palaniappan K."/>
            <person name="Land M."/>
            <person name="Hauser L."/>
            <person name="Chang Y.-J."/>
            <person name="Jeffries C.D."/>
            <person name="Chain P."/>
            <person name="Meincke L."/>
            <person name="Sims D."/>
            <person name="Brettin T."/>
            <person name="Detter J.C."/>
            <person name="Rohde M."/>
            <person name="Goeker M."/>
            <person name="Bristow J."/>
            <person name="Eisen J.A."/>
            <person name="Markowitz V."/>
            <person name="Kyrpides N.C."/>
            <person name="Klenk H.-P."/>
            <person name="Hugenholtz P."/>
        </authorList>
    </citation>
    <scope>NUCLEOTIDE SEQUENCE [LARGE SCALE GENOMIC DNA]</scope>
    <source>
        <strain evidence="4">DSM 14684 / CIP 108061 / JCM 11494 / NBRC 100937 / ID131577</strain>
    </source>
</reference>
<feature type="region of interest" description="Disordered" evidence="1">
    <location>
        <begin position="1"/>
        <end position="22"/>
    </location>
</feature>
<dbReference type="Pfam" id="PF01425">
    <property type="entry name" value="Amidase"/>
    <property type="match status" value="1"/>
</dbReference>
<dbReference type="Gene3D" id="3.90.1300.10">
    <property type="entry name" value="Amidase signature (AS) domain"/>
    <property type="match status" value="1"/>
</dbReference>
<dbReference type="SUPFAM" id="SSF75304">
    <property type="entry name" value="Amidase signature (AS) enzymes"/>
    <property type="match status" value="1"/>
</dbReference>
<dbReference type="PROSITE" id="PS00571">
    <property type="entry name" value="AMIDASES"/>
    <property type="match status" value="1"/>
</dbReference>
<dbReference type="Proteomes" id="UP000008229">
    <property type="component" value="Chromosome"/>
</dbReference>
<proteinExistence type="predicted"/>
<dbReference type="RefSeq" id="WP_012935832.1">
    <property type="nucleotide sequence ID" value="NC_013739.1"/>
</dbReference>
<accession>D3F6Y3</accession>
<dbReference type="eggNOG" id="COG0154">
    <property type="taxonomic scope" value="Bacteria"/>
</dbReference>
<evidence type="ECO:0000313" key="3">
    <source>
        <dbReference type="EMBL" id="ADB52781.1"/>
    </source>
</evidence>
<dbReference type="GO" id="GO:0003824">
    <property type="term" value="F:catalytic activity"/>
    <property type="evidence" value="ECO:0007669"/>
    <property type="project" value="InterPro"/>
</dbReference>
<dbReference type="InterPro" id="IPR000120">
    <property type="entry name" value="Amidase"/>
</dbReference>
<dbReference type="HOGENOM" id="CLU_009600_0_3_11"/>
<evidence type="ECO:0000313" key="4">
    <source>
        <dbReference type="Proteomes" id="UP000008229"/>
    </source>
</evidence>
<evidence type="ECO:0000256" key="1">
    <source>
        <dbReference type="SAM" id="MobiDB-lite"/>
    </source>
</evidence>
<dbReference type="STRING" id="469383.Cwoe_4367"/>
<dbReference type="EMBL" id="CP001854">
    <property type="protein sequence ID" value="ADB52781.1"/>
    <property type="molecule type" value="Genomic_DNA"/>
</dbReference>
<dbReference type="InterPro" id="IPR023631">
    <property type="entry name" value="Amidase_dom"/>
</dbReference>
<dbReference type="InterPro" id="IPR020556">
    <property type="entry name" value="Amidase_CS"/>
</dbReference>
<dbReference type="AlphaFoldDB" id="D3F6Y3"/>
<feature type="compositionally biased region" description="Low complexity" evidence="1">
    <location>
        <begin position="1"/>
        <end position="11"/>
    </location>
</feature>
<organism evidence="3 4">
    <name type="scientific">Conexibacter woesei (strain DSM 14684 / CCUG 47730 / CIP 108061 / JCM 11494 / NBRC 100937 / ID131577)</name>
    <dbReference type="NCBI Taxonomy" id="469383"/>
    <lineage>
        <taxon>Bacteria</taxon>
        <taxon>Bacillati</taxon>
        <taxon>Actinomycetota</taxon>
        <taxon>Thermoleophilia</taxon>
        <taxon>Solirubrobacterales</taxon>
        <taxon>Conexibacteraceae</taxon>
        <taxon>Conexibacter</taxon>
    </lineage>
</organism>
<sequence>MSASGPSAAAAPGPPRLVRDGGPYTAILTSRAAGADLDAARSTARSRSATRPLAGITVAVKDLVAVAGQPLGAGSAVRADAAPEPADAPIVARLRACGATIVGLVTLHEFAFGVTGLNAWAGTPENPRAAGCIPGGSSSGSAVAVADGSARVAIGTDTGGSVRIPAALCGVAGFKPSGSTTYPTTGVFPLAPSLDTVGTLASTVADLAAVHAALGELPGPPVRPARVGVVRAALDDAEPAVAIAVESVLAALVRAGCELVDVSWPGGERVLEVSTTIMFAEAAATHRRGLEERSDLYGADVRERLARGEAILRSEREAADRERTRLAREARALLSTCDCVVEPTVGVLPPTAEAAAAPEVVSRLVASTRLANVARLPAASIPVGGDGPPVGLHVTAASDVATLAAAAWIEWLLDAA</sequence>
<gene>
    <name evidence="3" type="ordered locus">Cwoe_4367</name>
</gene>
<dbReference type="OrthoDB" id="182039at2"/>
<dbReference type="KEGG" id="cwo:Cwoe_4367"/>
<dbReference type="PANTHER" id="PTHR11895:SF176">
    <property type="entry name" value="AMIDASE AMID-RELATED"/>
    <property type="match status" value="1"/>
</dbReference>
<protein>
    <submittedName>
        <fullName evidence="3">Amidase</fullName>
    </submittedName>
</protein>
<name>D3F6Y3_CONWI</name>
<keyword evidence="4" id="KW-1185">Reference proteome</keyword>